<comment type="caution">
    <text evidence="2">The sequence shown here is derived from an EMBL/GenBank/DDBJ whole genome shotgun (WGS) entry which is preliminary data.</text>
</comment>
<sequence length="216" mass="20438">MTMLKNKRITVSLILVFLMMVSPMAKAQLDLGGLLGGLGLGGLLGGGGGGGGGLLGGLGLGGLLGGGGGGGLLGGLGLGGLLGGGGGGGGGGGRGGLGGIFGAINILGIVRCSVNADASAPVFANAGVQLRCGQNVVSTSTTNGAGVFNMVLNPLQTVLSTILSNCQVVVTTPLSTCNASLPSAGQLLSPLTFVGNTVNGILRVATLAPTNFGLVN</sequence>
<protein>
    <recommendedName>
        <fullName evidence="4">Phylloplanin</fullName>
    </recommendedName>
</protein>
<evidence type="ECO:0000256" key="1">
    <source>
        <dbReference type="SAM" id="SignalP"/>
    </source>
</evidence>
<proteinExistence type="predicted"/>
<dbReference type="OrthoDB" id="905355at2759"/>
<dbReference type="Proteomes" id="UP000467841">
    <property type="component" value="Unassembled WGS sequence"/>
</dbReference>
<dbReference type="EMBL" id="CACVBM020001148">
    <property type="protein sequence ID" value="CAA7034473.1"/>
    <property type="molecule type" value="Genomic_DNA"/>
</dbReference>
<feature type="chain" id="PRO_5025640780" description="Phylloplanin" evidence="1">
    <location>
        <begin position="28"/>
        <end position="216"/>
    </location>
</feature>
<keyword evidence="1" id="KW-0732">Signal</keyword>
<accession>A0A6D2IVA5</accession>
<evidence type="ECO:0000313" key="2">
    <source>
        <dbReference type="EMBL" id="CAA7034473.1"/>
    </source>
</evidence>
<feature type="signal peptide" evidence="1">
    <location>
        <begin position="1"/>
        <end position="27"/>
    </location>
</feature>
<gene>
    <name evidence="2" type="ORF">MERR_LOCUS21708</name>
</gene>
<keyword evidence="3" id="KW-1185">Reference proteome</keyword>
<dbReference type="PANTHER" id="PTHR34458:SF5">
    <property type="entry name" value="POLLEN OLE E 1 ALLERGEN AND EXTENSIN FAMILY PROTEIN"/>
    <property type="match status" value="1"/>
</dbReference>
<dbReference type="AlphaFoldDB" id="A0A6D2IVA5"/>
<reference evidence="2" key="1">
    <citation type="submission" date="2020-01" db="EMBL/GenBank/DDBJ databases">
        <authorList>
            <person name="Mishra B."/>
        </authorList>
    </citation>
    <scope>NUCLEOTIDE SEQUENCE [LARGE SCALE GENOMIC DNA]</scope>
</reference>
<evidence type="ECO:0008006" key="4">
    <source>
        <dbReference type="Google" id="ProtNLM"/>
    </source>
</evidence>
<dbReference type="InterPro" id="IPR040404">
    <property type="entry name" value="Phylloplanin-like"/>
</dbReference>
<evidence type="ECO:0000313" key="3">
    <source>
        <dbReference type="Proteomes" id="UP000467841"/>
    </source>
</evidence>
<dbReference type="PANTHER" id="PTHR34458">
    <property type="entry name" value="POLLEN OLE E 1 ALLERGEN AND EXTENSIN FAMILY PROTEIN-RELATED"/>
    <property type="match status" value="1"/>
</dbReference>
<name>A0A6D2IVA5_9BRAS</name>
<organism evidence="2 3">
    <name type="scientific">Microthlaspi erraticum</name>
    <dbReference type="NCBI Taxonomy" id="1685480"/>
    <lineage>
        <taxon>Eukaryota</taxon>
        <taxon>Viridiplantae</taxon>
        <taxon>Streptophyta</taxon>
        <taxon>Embryophyta</taxon>
        <taxon>Tracheophyta</taxon>
        <taxon>Spermatophyta</taxon>
        <taxon>Magnoliopsida</taxon>
        <taxon>eudicotyledons</taxon>
        <taxon>Gunneridae</taxon>
        <taxon>Pentapetalae</taxon>
        <taxon>rosids</taxon>
        <taxon>malvids</taxon>
        <taxon>Brassicales</taxon>
        <taxon>Brassicaceae</taxon>
        <taxon>Coluteocarpeae</taxon>
        <taxon>Microthlaspi</taxon>
    </lineage>
</organism>